<keyword evidence="7" id="KW-0472">Membrane</keyword>
<feature type="domain" description="Phospholipase D-like" evidence="8">
    <location>
        <begin position="312"/>
        <end position="455"/>
    </location>
</feature>
<comment type="similarity">
    <text evidence="2">Belongs to the phospholipase D family.</text>
</comment>
<dbReference type="RefSeq" id="WP_289216438.1">
    <property type="nucleotide sequence ID" value="NZ_JAPVRC010000006.1"/>
</dbReference>
<dbReference type="Proteomes" id="UP001596494">
    <property type="component" value="Unassembled WGS sequence"/>
</dbReference>
<dbReference type="CDD" id="cd09130">
    <property type="entry name" value="PLDc_unchar2_2"/>
    <property type="match status" value="1"/>
</dbReference>
<dbReference type="PANTHER" id="PTHR43856">
    <property type="entry name" value="CARDIOLIPIN HYDROLASE"/>
    <property type="match status" value="1"/>
</dbReference>
<dbReference type="EC" id="3.1.4.4" evidence="3"/>
<reference evidence="10" key="1">
    <citation type="journal article" date="2019" name="Int. J. Syst. Evol. Microbiol.">
        <title>The Global Catalogue of Microorganisms (GCM) 10K type strain sequencing project: providing services to taxonomists for standard genome sequencing and annotation.</title>
        <authorList>
            <consortium name="The Broad Institute Genomics Platform"/>
            <consortium name="The Broad Institute Genome Sequencing Center for Infectious Disease"/>
            <person name="Wu L."/>
            <person name="Ma J."/>
        </authorList>
    </citation>
    <scope>NUCLEOTIDE SEQUENCE [LARGE SCALE GENOMIC DNA]</scope>
    <source>
        <strain evidence="10">CCUG 73951</strain>
    </source>
</reference>
<keyword evidence="7" id="KW-0812">Transmembrane</keyword>
<dbReference type="InterPro" id="IPR025202">
    <property type="entry name" value="PLD-like_dom"/>
</dbReference>
<keyword evidence="10" id="KW-1185">Reference proteome</keyword>
<dbReference type="SUPFAM" id="SSF56024">
    <property type="entry name" value="Phospholipase D/nuclease"/>
    <property type="match status" value="2"/>
</dbReference>
<dbReference type="CDD" id="cd09129">
    <property type="entry name" value="PLDc_unchar2_1"/>
    <property type="match status" value="1"/>
</dbReference>
<keyword evidence="6" id="KW-0443">Lipid metabolism</keyword>
<evidence type="ECO:0000256" key="6">
    <source>
        <dbReference type="ARBA" id="ARBA00023098"/>
    </source>
</evidence>
<gene>
    <name evidence="9" type="ORF">ACFQMN_10635</name>
</gene>
<accession>A0ABW2K3M3</accession>
<proteinExistence type="inferred from homology"/>
<name>A0ABW2K3M3_9BACI</name>
<keyword evidence="4" id="KW-0378">Hydrolase</keyword>
<evidence type="ECO:0000256" key="3">
    <source>
        <dbReference type="ARBA" id="ARBA00012027"/>
    </source>
</evidence>
<evidence type="ECO:0000256" key="2">
    <source>
        <dbReference type="ARBA" id="ARBA00008664"/>
    </source>
</evidence>
<dbReference type="PANTHER" id="PTHR43856:SF1">
    <property type="entry name" value="MITOCHONDRIAL CARDIOLIPIN HYDROLASE"/>
    <property type="match status" value="1"/>
</dbReference>
<dbReference type="EMBL" id="JBHTBY010000008">
    <property type="protein sequence ID" value="MFC7321339.1"/>
    <property type="molecule type" value="Genomic_DNA"/>
</dbReference>
<dbReference type="InterPro" id="IPR051406">
    <property type="entry name" value="PLD_domain"/>
</dbReference>
<evidence type="ECO:0000256" key="4">
    <source>
        <dbReference type="ARBA" id="ARBA00022801"/>
    </source>
</evidence>
<sequence length="492" mass="56794">MMELRIGALELKKIKNIHKKKWFWIMVGIILLLSVVTAYHVSWKSLPEGTSYEGEFRNLEGIEFYKDLTYEDENGEVVHELEIFEEINKVISEAEDFIVIDMFLFNSYSDDGDKFPNIAGKLTDHIIEQKEKHPDMKVIFITDEINTVYGSYESKEIDRLRDHEVDVVLTDLNRLRDSNPVYSSIWRVFFSWMGTSGDGWIANPFSKEAPDVTLRSYLKLLNVKANHRKVLVTEDAAMVSTANPHNESGLHENVAFKMTGPIIGDILEAEEAVVNFSGEADFPEYENRDFGEEAGNLEAQYITERKILDAVVEELSKAESGDTVWLGMYYLAERNIIDQLDKAADRGAEVNIVMDPNKQSFGHEKSGLPNLPVAAEMKELGNDNINLKWYDVNMEQYHTKMLYINRDAESVIIAGSGNYTRRNLSNLNLEADVRIIGPSEEEVFQQVDEYFTRIWSNEDGNYTADYEEYQDNMTIGRYITYYLQKWTWFTTY</sequence>
<comment type="catalytic activity">
    <reaction evidence="1">
        <text>a 1,2-diacyl-sn-glycero-3-phosphocholine + H2O = a 1,2-diacyl-sn-glycero-3-phosphate + choline + H(+)</text>
        <dbReference type="Rhea" id="RHEA:14445"/>
        <dbReference type="ChEBI" id="CHEBI:15354"/>
        <dbReference type="ChEBI" id="CHEBI:15377"/>
        <dbReference type="ChEBI" id="CHEBI:15378"/>
        <dbReference type="ChEBI" id="CHEBI:57643"/>
        <dbReference type="ChEBI" id="CHEBI:58608"/>
        <dbReference type="EC" id="3.1.4.4"/>
    </reaction>
</comment>
<evidence type="ECO:0000256" key="7">
    <source>
        <dbReference type="SAM" id="Phobius"/>
    </source>
</evidence>
<comment type="caution">
    <text evidence="9">The sequence shown here is derived from an EMBL/GenBank/DDBJ whole genome shotgun (WGS) entry which is preliminary data.</text>
</comment>
<evidence type="ECO:0000256" key="1">
    <source>
        <dbReference type="ARBA" id="ARBA00000798"/>
    </source>
</evidence>
<keyword evidence="7" id="KW-1133">Transmembrane helix</keyword>
<feature type="transmembrane region" description="Helical" evidence="7">
    <location>
        <begin position="21"/>
        <end position="41"/>
    </location>
</feature>
<dbReference type="Gene3D" id="3.30.870.10">
    <property type="entry name" value="Endonuclease Chain A"/>
    <property type="match status" value="2"/>
</dbReference>
<evidence type="ECO:0000259" key="8">
    <source>
        <dbReference type="Pfam" id="PF13091"/>
    </source>
</evidence>
<protein>
    <recommendedName>
        <fullName evidence="3">phospholipase D</fullName>
        <ecNumber evidence="3">3.1.4.4</ecNumber>
    </recommendedName>
</protein>
<keyword evidence="5" id="KW-0442">Lipid degradation</keyword>
<evidence type="ECO:0000313" key="9">
    <source>
        <dbReference type="EMBL" id="MFC7321339.1"/>
    </source>
</evidence>
<dbReference type="Pfam" id="PF13091">
    <property type="entry name" value="PLDc_2"/>
    <property type="match status" value="1"/>
</dbReference>
<evidence type="ECO:0000256" key="5">
    <source>
        <dbReference type="ARBA" id="ARBA00022963"/>
    </source>
</evidence>
<organism evidence="9 10">
    <name type="scientific">Halobacillus campisalis</name>
    <dbReference type="NCBI Taxonomy" id="435909"/>
    <lineage>
        <taxon>Bacteria</taxon>
        <taxon>Bacillati</taxon>
        <taxon>Bacillota</taxon>
        <taxon>Bacilli</taxon>
        <taxon>Bacillales</taxon>
        <taxon>Bacillaceae</taxon>
        <taxon>Halobacillus</taxon>
    </lineage>
</organism>
<evidence type="ECO:0000313" key="10">
    <source>
        <dbReference type="Proteomes" id="UP001596494"/>
    </source>
</evidence>